<evidence type="ECO:0000256" key="8">
    <source>
        <dbReference type="ARBA" id="ARBA00023316"/>
    </source>
</evidence>
<dbReference type="PANTHER" id="PTHR30582">
    <property type="entry name" value="L,D-TRANSPEPTIDASE"/>
    <property type="match status" value="1"/>
</dbReference>
<gene>
    <name evidence="12" type="ORF">GCM10008908_02510</name>
</gene>
<accession>A0ABP3VR72</accession>
<keyword evidence="6 9" id="KW-0133">Cell shape</keyword>
<sequence length="230" mass="26297">MKKKGFLRSVFFVNIIIFIFIINVYTVKATSKNDCDKNLAILVDIGEEKLYLIDKEKNITLKEYSIASGKPKTPSPTGTWKVVRTAKWSGGFGTRWIELNVPWGKFGIHGTNRPGTIGSEASHGCIRMFNKNIEELYEYVEPGMIVAIYAGPNGPFEDGLITLKPGDRGSDILEIQRKMKDKGYYPKDLDGIYGEYMKRYVIKFREDNNLEISHYVDKEFYEKLGIELID</sequence>
<feature type="transmembrane region" description="Helical" evidence="10">
    <location>
        <begin position="7"/>
        <end position="27"/>
    </location>
</feature>
<dbReference type="InterPro" id="IPR036365">
    <property type="entry name" value="PGBD-like_sf"/>
</dbReference>
<dbReference type="PANTHER" id="PTHR30582:SF24">
    <property type="entry name" value="L,D-TRANSPEPTIDASE ERFK_SRFK-RELATED"/>
    <property type="match status" value="1"/>
</dbReference>
<evidence type="ECO:0000256" key="5">
    <source>
        <dbReference type="ARBA" id="ARBA00022801"/>
    </source>
</evidence>
<keyword evidence="10" id="KW-1133">Transmembrane helix</keyword>
<dbReference type="Pfam" id="PF03734">
    <property type="entry name" value="YkuD"/>
    <property type="match status" value="1"/>
</dbReference>
<dbReference type="InterPro" id="IPR050979">
    <property type="entry name" value="LD-transpeptidase"/>
</dbReference>
<evidence type="ECO:0000256" key="7">
    <source>
        <dbReference type="ARBA" id="ARBA00022984"/>
    </source>
</evidence>
<comment type="caution">
    <text evidence="12">The sequence shown here is derived from an EMBL/GenBank/DDBJ whole genome shotgun (WGS) entry which is preliminary data.</text>
</comment>
<keyword evidence="5" id="KW-0378">Hydrolase</keyword>
<dbReference type="Gene3D" id="2.40.440.10">
    <property type="entry name" value="L,D-transpeptidase catalytic domain-like"/>
    <property type="match status" value="1"/>
</dbReference>
<dbReference type="Gene3D" id="1.10.101.10">
    <property type="entry name" value="PGBD-like superfamily/PGBD"/>
    <property type="match status" value="1"/>
</dbReference>
<keyword evidence="8 9" id="KW-0961">Cell wall biogenesis/degradation</keyword>
<evidence type="ECO:0000256" key="4">
    <source>
        <dbReference type="ARBA" id="ARBA00022679"/>
    </source>
</evidence>
<evidence type="ECO:0000256" key="3">
    <source>
        <dbReference type="ARBA" id="ARBA00022676"/>
    </source>
</evidence>
<name>A0ABP3VR72_CLOSU</name>
<dbReference type="InterPro" id="IPR002477">
    <property type="entry name" value="Peptidoglycan-bd-like"/>
</dbReference>
<evidence type="ECO:0000313" key="12">
    <source>
        <dbReference type="EMBL" id="GAA0765668.1"/>
    </source>
</evidence>
<dbReference type="EMBL" id="BAAACI010000001">
    <property type="protein sequence ID" value="GAA0765668.1"/>
    <property type="molecule type" value="Genomic_DNA"/>
</dbReference>
<keyword evidence="10" id="KW-0472">Membrane</keyword>
<comment type="pathway">
    <text evidence="1 9">Cell wall biogenesis; peptidoglycan biosynthesis.</text>
</comment>
<dbReference type="Pfam" id="PF01471">
    <property type="entry name" value="PG_binding_1"/>
    <property type="match status" value="1"/>
</dbReference>
<evidence type="ECO:0000256" key="2">
    <source>
        <dbReference type="ARBA" id="ARBA00005992"/>
    </source>
</evidence>
<evidence type="ECO:0000256" key="10">
    <source>
        <dbReference type="SAM" id="Phobius"/>
    </source>
</evidence>
<dbReference type="InterPro" id="IPR036366">
    <property type="entry name" value="PGBDSf"/>
</dbReference>
<evidence type="ECO:0000256" key="1">
    <source>
        <dbReference type="ARBA" id="ARBA00004752"/>
    </source>
</evidence>
<evidence type="ECO:0000256" key="9">
    <source>
        <dbReference type="PROSITE-ProRule" id="PRU01373"/>
    </source>
</evidence>
<evidence type="ECO:0000256" key="6">
    <source>
        <dbReference type="ARBA" id="ARBA00022960"/>
    </source>
</evidence>
<dbReference type="SUPFAM" id="SSF47090">
    <property type="entry name" value="PGBD-like"/>
    <property type="match status" value="1"/>
</dbReference>
<dbReference type="InterPro" id="IPR038063">
    <property type="entry name" value="Transpep_catalytic_dom"/>
</dbReference>
<evidence type="ECO:0000259" key="11">
    <source>
        <dbReference type="PROSITE" id="PS52029"/>
    </source>
</evidence>
<comment type="similarity">
    <text evidence="2">Belongs to the YkuD family.</text>
</comment>
<keyword evidence="4" id="KW-0808">Transferase</keyword>
<protein>
    <submittedName>
        <fullName evidence="12">L,D-transpeptidase family protein</fullName>
    </submittedName>
</protein>
<dbReference type="RefSeq" id="WP_343822887.1">
    <property type="nucleotide sequence ID" value="NZ_BAAACI010000001.1"/>
</dbReference>
<feature type="active site" description="Nucleophile" evidence="9">
    <location>
        <position position="125"/>
    </location>
</feature>
<organism evidence="12 13">
    <name type="scientific">Clostridium subterminale</name>
    <dbReference type="NCBI Taxonomy" id="1550"/>
    <lineage>
        <taxon>Bacteria</taxon>
        <taxon>Bacillati</taxon>
        <taxon>Bacillota</taxon>
        <taxon>Clostridia</taxon>
        <taxon>Eubacteriales</taxon>
        <taxon>Clostridiaceae</taxon>
        <taxon>Clostridium</taxon>
    </lineage>
</organism>
<feature type="active site" description="Proton donor/acceptor" evidence="9">
    <location>
        <position position="109"/>
    </location>
</feature>
<keyword evidence="3" id="KW-0328">Glycosyltransferase</keyword>
<dbReference type="CDD" id="cd16913">
    <property type="entry name" value="YkuD_like"/>
    <property type="match status" value="1"/>
</dbReference>
<keyword evidence="7 9" id="KW-0573">Peptidoglycan synthesis</keyword>
<keyword evidence="13" id="KW-1185">Reference proteome</keyword>
<dbReference type="SUPFAM" id="SSF141523">
    <property type="entry name" value="L,D-transpeptidase catalytic domain-like"/>
    <property type="match status" value="1"/>
</dbReference>
<reference evidence="13" key="1">
    <citation type="journal article" date="2019" name="Int. J. Syst. Evol. Microbiol.">
        <title>The Global Catalogue of Microorganisms (GCM) 10K type strain sequencing project: providing services to taxonomists for standard genome sequencing and annotation.</title>
        <authorList>
            <consortium name="The Broad Institute Genomics Platform"/>
            <consortium name="The Broad Institute Genome Sequencing Center for Infectious Disease"/>
            <person name="Wu L."/>
            <person name="Ma J."/>
        </authorList>
    </citation>
    <scope>NUCLEOTIDE SEQUENCE [LARGE SCALE GENOMIC DNA]</scope>
    <source>
        <strain evidence="13">JCM 1417</strain>
    </source>
</reference>
<dbReference type="PROSITE" id="PS52029">
    <property type="entry name" value="LD_TPASE"/>
    <property type="match status" value="1"/>
</dbReference>
<evidence type="ECO:0000313" key="13">
    <source>
        <dbReference type="Proteomes" id="UP001501047"/>
    </source>
</evidence>
<keyword evidence="10" id="KW-0812">Transmembrane</keyword>
<proteinExistence type="inferred from homology"/>
<dbReference type="InterPro" id="IPR005490">
    <property type="entry name" value="LD_TPept_cat_dom"/>
</dbReference>
<feature type="domain" description="L,D-TPase catalytic" evidence="11">
    <location>
        <begin position="39"/>
        <end position="149"/>
    </location>
</feature>
<dbReference type="Proteomes" id="UP001501047">
    <property type="component" value="Unassembled WGS sequence"/>
</dbReference>